<accession>A0A1Q2GXD6</accession>
<organism evidence="1 2">
    <name type="scientific">Pseudoalteromonas aliena</name>
    <dbReference type="NCBI Taxonomy" id="247523"/>
    <lineage>
        <taxon>Bacteria</taxon>
        <taxon>Pseudomonadati</taxon>
        <taxon>Pseudomonadota</taxon>
        <taxon>Gammaproteobacteria</taxon>
        <taxon>Alteromonadales</taxon>
        <taxon>Pseudoalteromonadaceae</taxon>
        <taxon>Pseudoalteromonas</taxon>
    </lineage>
</organism>
<dbReference type="STRING" id="247523.B0W48_08075"/>
<dbReference type="AlphaFoldDB" id="A0A1Q2GXD6"/>
<dbReference type="EMBL" id="CP019628">
    <property type="protein sequence ID" value="AQP99754.1"/>
    <property type="molecule type" value="Genomic_DNA"/>
</dbReference>
<protein>
    <submittedName>
        <fullName evidence="1">Uncharacterized protein</fullName>
    </submittedName>
</protein>
<reference evidence="1 2" key="1">
    <citation type="submission" date="2017-02" db="EMBL/GenBank/DDBJ databases">
        <title>Complete genome sequence of the cold-active Pseudoalteromonas aliena strain EH1 isolated from Arctic seawater.</title>
        <authorList>
            <person name="Kim E."/>
            <person name="Heo E."/>
            <person name="Kim H."/>
            <person name="Kim D."/>
        </authorList>
    </citation>
    <scope>NUCLEOTIDE SEQUENCE [LARGE SCALE GENOMIC DNA]</scope>
    <source>
        <strain evidence="1 2">EH1</strain>
    </source>
</reference>
<dbReference type="Proteomes" id="UP000188243">
    <property type="component" value="Chromosome"/>
</dbReference>
<name>A0A1Q2GXD6_9GAMM</name>
<dbReference type="KEGG" id="paln:B0W48_08075"/>
<dbReference type="InterPro" id="IPR011990">
    <property type="entry name" value="TPR-like_helical_dom_sf"/>
</dbReference>
<evidence type="ECO:0000313" key="2">
    <source>
        <dbReference type="Proteomes" id="UP000188243"/>
    </source>
</evidence>
<evidence type="ECO:0000313" key="1">
    <source>
        <dbReference type="EMBL" id="AQP99754.1"/>
    </source>
</evidence>
<sequence>MVNQGIRYGQQGKYNDSLNSCTTLIKQFKDSSNEEIQIRVAKAMGNQSATYGLKKDFFTALKSNSTLLETFHSSDNSEIRNIIADSKASIAELALLYEAPEQVLKRVAEAEKNSEDPQNLAVMQFIRFLLDDKSIEEVFIALNAIPTEMKLKWGFEEIKHYLANFEGQKLQQIQAVVRFFEQHKDIEKLRIELGLKS</sequence>
<gene>
    <name evidence="1" type="ORF">B0W48_08075</name>
</gene>
<dbReference type="RefSeq" id="WP_237070515.1">
    <property type="nucleotide sequence ID" value="NZ_CP019628.1"/>
</dbReference>
<dbReference type="Gene3D" id="1.25.40.10">
    <property type="entry name" value="Tetratricopeptide repeat domain"/>
    <property type="match status" value="1"/>
</dbReference>
<proteinExistence type="predicted"/>